<evidence type="ECO:0000313" key="3">
    <source>
        <dbReference type="EMBL" id="TCO43279.1"/>
    </source>
</evidence>
<feature type="signal peptide" evidence="2">
    <location>
        <begin position="1"/>
        <end position="22"/>
    </location>
</feature>
<organism evidence="3 4">
    <name type="scientific">Dokdonella fugitiva</name>
    <dbReference type="NCBI Taxonomy" id="328517"/>
    <lineage>
        <taxon>Bacteria</taxon>
        <taxon>Pseudomonadati</taxon>
        <taxon>Pseudomonadota</taxon>
        <taxon>Gammaproteobacteria</taxon>
        <taxon>Lysobacterales</taxon>
        <taxon>Rhodanobacteraceae</taxon>
        <taxon>Dokdonella</taxon>
    </lineage>
</organism>
<feature type="chain" id="PRO_5020545403" description="PKD domain-containing protein" evidence="2">
    <location>
        <begin position="23"/>
        <end position="165"/>
    </location>
</feature>
<keyword evidence="2" id="KW-0732">Signal</keyword>
<gene>
    <name evidence="3" type="ORF">EV148_101701</name>
</gene>
<dbReference type="RefSeq" id="WP_131993474.1">
    <property type="nucleotide sequence ID" value="NZ_JACGXM010000002.1"/>
</dbReference>
<reference evidence="3 4" key="1">
    <citation type="journal article" date="2015" name="Stand. Genomic Sci.">
        <title>Genomic Encyclopedia of Bacterial and Archaeal Type Strains, Phase III: the genomes of soil and plant-associated and newly described type strains.</title>
        <authorList>
            <person name="Whitman W.B."/>
            <person name="Woyke T."/>
            <person name="Klenk H.P."/>
            <person name="Zhou Y."/>
            <person name="Lilburn T.G."/>
            <person name="Beck B.J."/>
            <person name="De Vos P."/>
            <person name="Vandamme P."/>
            <person name="Eisen J.A."/>
            <person name="Garrity G."/>
            <person name="Hugenholtz P."/>
            <person name="Kyrpides N.C."/>
        </authorList>
    </citation>
    <scope>NUCLEOTIDE SEQUENCE [LARGE SCALE GENOMIC DNA]</scope>
    <source>
        <strain evidence="3 4">A3</strain>
    </source>
</reference>
<proteinExistence type="predicted"/>
<name>A0A4R2IHH9_9GAMM</name>
<evidence type="ECO:0008006" key="5">
    <source>
        <dbReference type="Google" id="ProtNLM"/>
    </source>
</evidence>
<dbReference type="PROSITE" id="PS51257">
    <property type="entry name" value="PROKAR_LIPOPROTEIN"/>
    <property type="match status" value="1"/>
</dbReference>
<protein>
    <recommendedName>
        <fullName evidence="5">PKD domain-containing protein</fullName>
    </recommendedName>
</protein>
<feature type="compositionally biased region" description="Pro residues" evidence="1">
    <location>
        <begin position="30"/>
        <end position="57"/>
    </location>
</feature>
<sequence length="165" mass="16587">MINPRSQLTLIAAIAGAFALSACGKKEEPAPAPAPPPAASTPAPAPAPPPAAEPAPAPVAVASVDLGTAVGPDQKVTTPTTTFTPKDTIYAAVSTTGTAPNAVLNAKWTYQDGQTVNESSQTIAPNGPAVTSFHISKPDGWPAGDYKVEISLNGTSVATKDFSVK</sequence>
<dbReference type="AlphaFoldDB" id="A0A4R2IHH9"/>
<keyword evidence="4" id="KW-1185">Reference proteome</keyword>
<feature type="region of interest" description="Disordered" evidence="1">
    <location>
        <begin position="25"/>
        <end position="59"/>
    </location>
</feature>
<evidence type="ECO:0000313" key="4">
    <source>
        <dbReference type="Proteomes" id="UP000294862"/>
    </source>
</evidence>
<accession>A0A4R2IHH9</accession>
<dbReference type="EMBL" id="SLWQ01000001">
    <property type="protein sequence ID" value="TCO43279.1"/>
    <property type="molecule type" value="Genomic_DNA"/>
</dbReference>
<dbReference type="Proteomes" id="UP000294862">
    <property type="component" value="Unassembled WGS sequence"/>
</dbReference>
<evidence type="ECO:0000256" key="2">
    <source>
        <dbReference type="SAM" id="SignalP"/>
    </source>
</evidence>
<evidence type="ECO:0000256" key="1">
    <source>
        <dbReference type="SAM" id="MobiDB-lite"/>
    </source>
</evidence>
<dbReference type="OrthoDB" id="6008970at2"/>
<comment type="caution">
    <text evidence="3">The sequence shown here is derived from an EMBL/GenBank/DDBJ whole genome shotgun (WGS) entry which is preliminary data.</text>
</comment>